<sequence>MPLVWAPGHPQDLQTASWPARDVRRCPAAAQDVGPAYGEAFRDNGRVSIHDPAIAAALWHDTGLAGLLGSKLRMGGKRPLGCNPNIRFYRCQLLSPCSTAVVLQHSRPAVGSTHGVTDMEPPHRLQLHAL</sequence>
<dbReference type="EMBL" id="BLLF01002167">
    <property type="protein sequence ID" value="GFH22983.1"/>
    <property type="molecule type" value="Genomic_DNA"/>
</dbReference>
<gene>
    <name evidence="1" type="ORF">HaLaN_20527</name>
</gene>
<accession>A0A699ZK19</accession>
<keyword evidence="2" id="KW-1185">Reference proteome</keyword>
<comment type="caution">
    <text evidence="1">The sequence shown here is derived from an EMBL/GenBank/DDBJ whole genome shotgun (WGS) entry which is preliminary data.</text>
</comment>
<evidence type="ECO:0000313" key="2">
    <source>
        <dbReference type="Proteomes" id="UP000485058"/>
    </source>
</evidence>
<name>A0A699ZK19_HAELA</name>
<dbReference type="Proteomes" id="UP000485058">
    <property type="component" value="Unassembled WGS sequence"/>
</dbReference>
<dbReference type="AlphaFoldDB" id="A0A699ZK19"/>
<protein>
    <submittedName>
        <fullName evidence="1">Uncharacterized protein LOC107762755</fullName>
    </submittedName>
</protein>
<organism evidence="1 2">
    <name type="scientific">Haematococcus lacustris</name>
    <name type="common">Green alga</name>
    <name type="synonym">Haematococcus pluvialis</name>
    <dbReference type="NCBI Taxonomy" id="44745"/>
    <lineage>
        <taxon>Eukaryota</taxon>
        <taxon>Viridiplantae</taxon>
        <taxon>Chlorophyta</taxon>
        <taxon>core chlorophytes</taxon>
        <taxon>Chlorophyceae</taxon>
        <taxon>CS clade</taxon>
        <taxon>Chlamydomonadales</taxon>
        <taxon>Haematococcaceae</taxon>
        <taxon>Haematococcus</taxon>
    </lineage>
</organism>
<reference evidence="1 2" key="1">
    <citation type="submission" date="2020-02" db="EMBL/GenBank/DDBJ databases">
        <title>Draft genome sequence of Haematococcus lacustris strain NIES-144.</title>
        <authorList>
            <person name="Morimoto D."/>
            <person name="Nakagawa S."/>
            <person name="Yoshida T."/>
            <person name="Sawayama S."/>
        </authorList>
    </citation>
    <scope>NUCLEOTIDE SEQUENCE [LARGE SCALE GENOMIC DNA]</scope>
    <source>
        <strain evidence="1 2">NIES-144</strain>
    </source>
</reference>
<proteinExistence type="predicted"/>
<evidence type="ECO:0000313" key="1">
    <source>
        <dbReference type="EMBL" id="GFH22983.1"/>
    </source>
</evidence>